<sequence>MFTSHTKRAAGRCPFPQEGKSRAEREEDEFMRSHGRIGNLAIYRMVLAVESCVGWSCRVVSALAAGAVRHLRKPDAPAPGKPRPGGGSG</sequence>
<protein>
    <submittedName>
        <fullName evidence="2">Uncharacterized protein</fullName>
    </submittedName>
</protein>
<gene>
    <name evidence="2" type="ORF">AWJ14_13215</name>
</gene>
<feature type="region of interest" description="Disordered" evidence="1">
    <location>
        <begin position="1"/>
        <end position="29"/>
    </location>
</feature>
<comment type="caution">
    <text evidence="2">The sequence shown here is derived from an EMBL/GenBank/DDBJ whole genome shotgun (WGS) entry which is preliminary data.</text>
</comment>
<evidence type="ECO:0000313" key="3">
    <source>
        <dbReference type="Proteomes" id="UP000094795"/>
    </source>
</evidence>
<accession>A0A1C1YVM8</accession>
<name>A0A1C1YVM8_9HYPH</name>
<evidence type="ECO:0000256" key="1">
    <source>
        <dbReference type="SAM" id="MobiDB-lite"/>
    </source>
</evidence>
<reference evidence="2 3" key="1">
    <citation type="submission" date="2015-12" db="EMBL/GenBank/DDBJ databases">
        <authorList>
            <person name="Shamseldin A."/>
            <person name="Moawad H."/>
            <person name="Abd El-Rahim W.M."/>
            <person name="Sadowsky M.J."/>
        </authorList>
    </citation>
    <scope>NUCLEOTIDE SEQUENCE [LARGE SCALE GENOMIC DNA]</scope>
    <source>
        <strain evidence="2 3">JC234</strain>
    </source>
</reference>
<dbReference type="AlphaFoldDB" id="A0A1C1YVM8"/>
<feature type="compositionally biased region" description="Basic residues" evidence="1">
    <location>
        <begin position="1"/>
        <end position="10"/>
    </location>
</feature>
<keyword evidence="3" id="KW-1185">Reference proteome</keyword>
<organism evidence="2 3">
    <name type="scientific">Hoeflea olei</name>
    <dbReference type="NCBI Taxonomy" id="1480615"/>
    <lineage>
        <taxon>Bacteria</taxon>
        <taxon>Pseudomonadati</taxon>
        <taxon>Pseudomonadota</taxon>
        <taxon>Alphaproteobacteria</taxon>
        <taxon>Hyphomicrobiales</taxon>
        <taxon>Rhizobiaceae</taxon>
        <taxon>Hoeflea</taxon>
    </lineage>
</organism>
<evidence type="ECO:0000313" key="2">
    <source>
        <dbReference type="EMBL" id="OCW57509.1"/>
    </source>
</evidence>
<dbReference type="Proteomes" id="UP000094795">
    <property type="component" value="Unassembled WGS sequence"/>
</dbReference>
<dbReference type="STRING" id="1480615.AWJ14_13215"/>
<proteinExistence type="predicted"/>
<dbReference type="EMBL" id="LQZT01000013">
    <property type="protein sequence ID" value="OCW57509.1"/>
    <property type="molecule type" value="Genomic_DNA"/>
</dbReference>